<reference evidence="2" key="2">
    <citation type="submission" date="2021-01" db="EMBL/GenBank/DDBJ databases">
        <authorList>
            <person name="Schikora-Tamarit M.A."/>
        </authorList>
    </citation>
    <scope>NUCLEOTIDE SEQUENCE</scope>
    <source>
        <strain evidence="2">CBS6341</strain>
    </source>
</reference>
<reference evidence="2" key="1">
    <citation type="journal article" date="2021" name="Open Biol.">
        <title>Shared evolutionary footprints suggest mitochondrial oxidative damage underlies multiple complex I losses in fungi.</title>
        <authorList>
            <person name="Schikora-Tamarit M.A."/>
            <person name="Marcet-Houben M."/>
            <person name="Nosek J."/>
            <person name="Gabaldon T."/>
        </authorList>
    </citation>
    <scope>NUCLEOTIDE SEQUENCE</scope>
    <source>
        <strain evidence="2">CBS6341</strain>
    </source>
</reference>
<accession>A0A9P8PRR2</accession>
<protein>
    <recommendedName>
        <fullName evidence="4">Transcription factor Iwr1 domain-containing protein</fullName>
    </recommendedName>
</protein>
<feature type="compositionally biased region" description="Polar residues" evidence="1">
    <location>
        <begin position="24"/>
        <end position="46"/>
    </location>
</feature>
<dbReference type="EMBL" id="JAEUBF010000556">
    <property type="protein sequence ID" value="KAH3677051.1"/>
    <property type="molecule type" value="Genomic_DNA"/>
</dbReference>
<keyword evidence="3" id="KW-1185">Reference proteome</keyword>
<gene>
    <name evidence="2" type="ORF">WICMUC_001957</name>
</gene>
<proteinExistence type="predicted"/>
<evidence type="ECO:0008006" key="4">
    <source>
        <dbReference type="Google" id="ProtNLM"/>
    </source>
</evidence>
<evidence type="ECO:0000313" key="2">
    <source>
        <dbReference type="EMBL" id="KAH3677051.1"/>
    </source>
</evidence>
<dbReference type="Proteomes" id="UP000769528">
    <property type="component" value="Unassembled WGS sequence"/>
</dbReference>
<feature type="region of interest" description="Disordered" evidence="1">
    <location>
        <begin position="1"/>
        <end position="49"/>
    </location>
</feature>
<comment type="caution">
    <text evidence="2">The sequence shown here is derived from an EMBL/GenBank/DDBJ whole genome shotgun (WGS) entry which is preliminary data.</text>
</comment>
<feature type="region of interest" description="Disordered" evidence="1">
    <location>
        <begin position="122"/>
        <end position="147"/>
    </location>
</feature>
<feature type="compositionally biased region" description="Basic and acidic residues" evidence="1">
    <location>
        <begin position="470"/>
        <end position="479"/>
    </location>
</feature>
<feature type="region of interest" description="Disordered" evidence="1">
    <location>
        <begin position="529"/>
        <end position="571"/>
    </location>
</feature>
<dbReference type="OrthoDB" id="3990055at2759"/>
<feature type="region of interest" description="Disordered" evidence="1">
    <location>
        <begin position="467"/>
        <end position="492"/>
    </location>
</feature>
<evidence type="ECO:0000313" key="3">
    <source>
        <dbReference type="Proteomes" id="UP000769528"/>
    </source>
</evidence>
<dbReference type="AlphaFoldDB" id="A0A9P8PRR2"/>
<evidence type="ECO:0000256" key="1">
    <source>
        <dbReference type="SAM" id="MobiDB-lite"/>
    </source>
</evidence>
<organism evidence="2 3">
    <name type="scientific">Wickerhamomyces mucosus</name>
    <dbReference type="NCBI Taxonomy" id="1378264"/>
    <lineage>
        <taxon>Eukaryota</taxon>
        <taxon>Fungi</taxon>
        <taxon>Dikarya</taxon>
        <taxon>Ascomycota</taxon>
        <taxon>Saccharomycotina</taxon>
        <taxon>Saccharomycetes</taxon>
        <taxon>Phaffomycetales</taxon>
        <taxon>Wickerhamomycetaceae</taxon>
        <taxon>Wickerhamomyces</taxon>
    </lineage>
</organism>
<name>A0A9P8PRR2_9ASCO</name>
<feature type="compositionally biased region" description="Polar residues" evidence="1">
    <location>
        <begin position="533"/>
        <end position="558"/>
    </location>
</feature>
<sequence length="571" mass="64685">MKSFIKSHQRGSSAALYHEPPNLDLTNQQTRSSLDLPSDATSSSILSDFPVSPLKKIPTSPTKSTKFQRFFQRGKNSNSGTNLIDLVNVSPKKSQPPSIIGTRTHEWGISSNEVSQHRLSWNTKSSQSPTSFSPNISNPESNTARNTDNIDEDLLRLPVNTILEIPDSKSIKDRKGIHRKAQIFTKDRIHESTGTLSIDINSYPNYEPDIFFTPEIKSGEKFEETQINLKDFNGDGSLIKLGDAISFDKNNAEVKEKEVEDDDKDDDGDDILSLDGSEFSFEQDPKAGRSASIRYYKSLVEDEIDDINGQVKEQGFYVNDYYDDEDFDEDMNYFDDDEFNDDEEIFNKKYFSDDDDIIEEKPKSILQGSESSKSLKDLGTQHMNQSIRNVDKVDCALNHRPQLAPRRSLKYHQLSKDLDQELSYDKYSWMSDDLNNATVADDTTSQQEDSYELYLDEINDVPEDYEFESDQERNVEQKSLRSRSLNSNSKTNHGMIIDHVTSAQNRIQTTDKTVTLFNTNLTTFKEKNEAKETNLSSSSTGFIPSTPNPTFLNASNFELSPISEGSFDGSP</sequence>